<reference evidence="2 3" key="1">
    <citation type="submission" date="2012-12" db="EMBL/GenBank/DDBJ databases">
        <authorList>
            <person name="Sencilo A."/>
            <person name="Jacobs-Sera D."/>
            <person name="Russell D.A."/>
            <person name="Ko C."/>
            <person name="Atanasova N."/>
            <person name="Osterlund E."/>
            <person name="Oksanen H.M."/>
            <person name="Bamford D.H."/>
            <person name="Hatfull G.F."/>
            <person name="Roine E."/>
            <person name="Hendrix R.W."/>
        </authorList>
    </citation>
    <scope>NUCLEOTIDE SEQUENCE [LARGE SCALE GENOMIC DNA]</scope>
</reference>
<accession>R4TGN7</accession>
<keyword evidence="3" id="KW-1185">Reference proteome</keyword>
<dbReference type="RefSeq" id="YP_008059269.1">
    <property type="nucleotide sequence ID" value="NC_021328.1"/>
</dbReference>
<feature type="region of interest" description="Disordered" evidence="1">
    <location>
        <begin position="1"/>
        <end position="67"/>
    </location>
</feature>
<evidence type="ECO:0000256" key="1">
    <source>
        <dbReference type="SAM" id="MobiDB-lite"/>
    </source>
</evidence>
<organism evidence="2 3">
    <name type="scientific">Halogranum tailed virus 1</name>
    <dbReference type="NCBI Taxonomy" id="1273749"/>
    <lineage>
        <taxon>Viruses</taxon>
        <taxon>Duplodnaviria</taxon>
        <taxon>Heunggongvirae</taxon>
        <taxon>Uroviricota</taxon>
        <taxon>Caudoviricetes</taxon>
        <taxon>Thumleimavirales</taxon>
        <taxon>Halomagnusviridae</taxon>
        <taxon>Hagravirus</taxon>
        <taxon>Hagravirus capitaneum</taxon>
        <taxon>Hagravirus HGTV1</taxon>
    </lineage>
</organism>
<dbReference type="GeneID" id="16194019"/>
<sequence>MAGLKWDGDDEGADDEEPEEGSVEDFDVEVSAEDAPDPDSDDTSDSPEVNEDVPENPDECQHPWGEVSREKMKRVVRGSTIDTKDIYWCDSCKTILDVIE</sequence>
<dbReference type="EMBL" id="KC292026">
    <property type="protein sequence ID" value="AGM11391.1"/>
    <property type="molecule type" value="Genomic_DNA"/>
</dbReference>
<dbReference type="Proteomes" id="UP000202786">
    <property type="component" value="Segment"/>
</dbReference>
<feature type="compositionally biased region" description="Acidic residues" evidence="1">
    <location>
        <begin position="8"/>
        <end position="58"/>
    </location>
</feature>
<evidence type="ECO:0000313" key="2">
    <source>
        <dbReference type="EMBL" id="AGM11391.1"/>
    </source>
</evidence>
<protein>
    <submittedName>
        <fullName evidence="2">Uncharacterized protein</fullName>
    </submittedName>
</protein>
<name>R4TGN7_9CAUD</name>
<proteinExistence type="predicted"/>
<evidence type="ECO:0000313" key="3">
    <source>
        <dbReference type="Proteomes" id="UP000202786"/>
    </source>
</evidence>
<gene>
    <name evidence="2" type="primary">65</name>
    <name evidence="2" type="ORF">HGTV1_65</name>
</gene>
<dbReference type="KEGG" id="vg:16194019"/>